<dbReference type="PANTHER" id="PTHR12714:SF11">
    <property type="entry name" value="PROTEIN C-TERMINAL S-ISOPRENYLCYSTEINE CARBOXYL O-METHYLTRANSFERASE"/>
    <property type="match status" value="1"/>
</dbReference>
<gene>
    <name evidence="6" type="ORF">NJR55_00310</name>
</gene>
<sequence>MHTLLLPPIVMLFTIIIMLLLNQYIPLARFWETHACWVGIPIIILGLVIAQWHARLFKKRGTNINTFKDPDILVTDGMFRFTRNPMYLGFVVSLFGLWVALGSATPFLALLGFFLLTNYWYIPVEERTMLKKFGTSYQGYQSRVRRWL</sequence>
<evidence type="ECO:0000313" key="6">
    <source>
        <dbReference type="EMBL" id="MCP1338020.1"/>
    </source>
</evidence>
<dbReference type="Gene3D" id="1.20.120.1630">
    <property type="match status" value="1"/>
</dbReference>
<reference evidence="6" key="1">
    <citation type="submission" date="2022-06" db="EMBL/GenBank/DDBJ databases">
        <title>Idiomarina rhizosphaerae M1R2S28.</title>
        <authorList>
            <person name="Sun J.-Q."/>
            <person name="Li L.-F."/>
        </authorList>
    </citation>
    <scope>NUCLEOTIDE SEQUENCE</scope>
    <source>
        <strain evidence="6">M1R2S28</strain>
    </source>
</reference>
<dbReference type="Proteomes" id="UP001139474">
    <property type="component" value="Unassembled WGS sequence"/>
</dbReference>
<dbReference type="RefSeq" id="WP_253616789.1">
    <property type="nucleotide sequence ID" value="NZ_JAMZDE010000001.1"/>
</dbReference>
<proteinExistence type="predicted"/>
<feature type="transmembrane region" description="Helical" evidence="5">
    <location>
        <begin position="85"/>
        <end position="101"/>
    </location>
</feature>
<organism evidence="6 7">
    <name type="scientific">Idiomarina rhizosphaerae</name>
    <dbReference type="NCBI Taxonomy" id="2961572"/>
    <lineage>
        <taxon>Bacteria</taxon>
        <taxon>Pseudomonadati</taxon>
        <taxon>Pseudomonadota</taxon>
        <taxon>Gammaproteobacteria</taxon>
        <taxon>Alteromonadales</taxon>
        <taxon>Idiomarinaceae</taxon>
        <taxon>Idiomarina</taxon>
    </lineage>
</organism>
<dbReference type="EMBL" id="JAMZDE010000001">
    <property type="protein sequence ID" value="MCP1338020.1"/>
    <property type="molecule type" value="Genomic_DNA"/>
</dbReference>
<keyword evidence="4 5" id="KW-0472">Membrane</keyword>
<accession>A0A9X2FUT2</accession>
<protein>
    <submittedName>
        <fullName evidence="6">Isoprenylcysteine carboxylmethyltransferase family protein</fullName>
    </submittedName>
</protein>
<dbReference type="InterPro" id="IPR007318">
    <property type="entry name" value="Phopholipid_MeTrfase"/>
</dbReference>
<evidence type="ECO:0000256" key="5">
    <source>
        <dbReference type="SAM" id="Phobius"/>
    </source>
</evidence>
<name>A0A9X2FUT2_9GAMM</name>
<evidence type="ECO:0000256" key="1">
    <source>
        <dbReference type="ARBA" id="ARBA00004127"/>
    </source>
</evidence>
<keyword evidence="3 5" id="KW-1133">Transmembrane helix</keyword>
<evidence type="ECO:0000256" key="2">
    <source>
        <dbReference type="ARBA" id="ARBA00022692"/>
    </source>
</evidence>
<keyword evidence="7" id="KW-1185">Reference proteome</keyword>
<dbReference type="GO" id="GO:0016740">
    <property type="term" value="F:transferase activity"/>
    <property type="evidence" value="ECO:0007669"/>
    <property type="project" value="UniProtKB-ARBA"/>
</dbReference>
<dbReference type="GO" id="GO:0012505">
    <property type="term" value="C:endomembrane system"/>
    <property type="evidence" value="ECO:0007669"/>
    <property type="project" value="UniProtKB-SubCell"/>
</dbReference>
<evidence type="ECO:0000313" key="7">
    <source>
        <dbReference type="Proteomes" id="UP001139474"/>
    </source>
</evidence>
<comment type="subcellular location">
    <subcellularLocation>
        <location evidence="1">Endomembrane system</location>
        <topology evidence="1">Multi-pass membrane protein</topology>
    </subcellularLocation>
</comment>
<evidence type="ECO:0000256" key="3">
    <source>
        <dbReference type="ARBA" id="ARBA00022989"/>
    </source>
</evidence>
<dbReference type="PANTHER" id="PTHR12714">
    <property type="entry name" value="PROTEIN-S ISOPRENYLCYSTEINE O-METHYLTRANSFERASE"/>
    <property type="match status" value="1"/>
</dbReference>
<dbReference type="Pfam" id="PF04191">
    <property type="entry name" value="PEMT"/>
    <property type="match status" value="1"/>
</dbReference>
<feature type="transmembrane region" description="Helical" evidence="5">
    <location>
        <begin position="31"/>
        <end position="50"/>
    </location>
</feature>
<comment type="caution">
    <text evidence="6">The sequence shown here is derived from an EMBL/GenBank/DDBJ whole genome shotgun (WGS) entry which is preliminary data.</text>
</comment>
<evidence type="ECO:0000256" key="4">
    <source>
        <dbReference type="ARBA" id="ARBA00023136"/>
    </source>
</evidence>
<feature type="transmembrane region" description="Helical" evidence="5">
    <location>
        <begin position="5"/>
        <end position="25"/>
    </location>
</feature>
<keyword evidence="2 5" id="KW-0812">Transmembrane</keyword>
<dbReference type="AlphaFoldDB" id="A0A9X2FUT2"/>